<keyword evidence="1" id="KW-0812">Transmembrane</keyword>
<evidence type="ECO:0000256" key="1">
    <source>
        <dbReference type="SAM" id="Phobius"/>
    </source>
</evidence>
<accession>A0ABX6JUK7</accession>
<organism evidence="2 3">
    <name type="scientific">Leucobacter coleopterorum</name>
    <dbReference type="NCBI Taxonomy" id="2714933"/>
    <lineage>
        <taxon>Bacteria</taxon>
        <taxon>Bacillati</taxon>
        <taxon>Actinomycetota</taxon>
        <taxon>Actinomycetes</taxon>
        <taxon>Micrococcales</taxon>
        <taxon>Microbacteriaceae</taxon>
        <taxon>Leucobacter</taxon>
    </lineage>
</organism>
<dbReference type="EMBL" id="CP049933">
    <property type="protein sequence ID" value="QIM17981.1"/>
    <property type="molecule type" value="Genomic_DNA"/>
</dbReference>
<keyword evidence="3" id="KW-1185">Reference proteome</keyword>
<keyword evidence="1" id="KW-1133">Transmembrane helix</keyword>
<evidence type="ECO:0008006" key="4">
    <source>
        <dbReference type="Google" id="ProtNLM"/>
    </source>
</evidence>
<sequence length="191" mass="20814">MPQRVFGLIAKDAPMSAIEHQIHRLIEAGELPGVAIMACAMEWQTAYRGRTNDTIEWRLLAAAWQLAEETGAPLADALERISMALLSLRRLQERRDILIAGPKATTRMVVTLPPLVLAMGWLLGFDPSPVLLSWAGATMVSVGLLLLGAGVFWAQRLTQRVQTQDRVAGVELELVWIALRGGGSPRTPCVG</sequence>
<feature type="transmembrane region" description="Helical" evidence="1">
    <location>
        <begin position="104"/>
        <end position="125"/>
    </location>
</feature>
<reference evidence="2 3" key="1">
    <citation type="submission" date="2020-03" db="EMBL/GenBank/DDBJ databases">
        <title>Leucobacter sp. nov., isolated from beetles.</title>
        <authorList>
            <person name="Hyun D.-W."/>
            <person name="Bae J.-W."/>
        </authorList>
    </citation>
    <scope>NUCLEOTIDE SEQUENCE [LARGE SCALE GENOMIC DNA]</scope>
    <source>
        <strain evidence="2 3">HDW9A</strain>
    </source>
</reference>
<name>A0ABX6JUK7_9MICO</name>
<evidence type="ECO:0000313" key="2">
    <source>
        <dbReference type="EMBL" id="QIM17981.1"/>
    </source>
</evidence>
<dbReference type="Proteomes" id="UP000503441">
    <property type="component" value="Chromosome"/>
</dbReference>
<proteinExistence type="predicted"/>
<evidence type="ECO:0000313" key="3">
    <source>
        <dbReference type="Proteomes" id="UP000503441"/>
    </source>
</evidence>
<keyword evidence="1" id="KW-0472">Membrane</keyword>
<feature type="transmembrane region" description="Helical" evidence="1">
    <location>
        <begin position="131"/>
        <end position="154"/>
    </location>
</feature>
<gene>
    <name evidence="2" type="ORF">G7066_03540</name>
</gene>
<protein>
    <recommendedName>
        <fullName evidence="4">Tight adherence protein B</fullName>
    </recommendedName>
</protein>